<dbReference type="InterPro" id="IPR001806">
    <property type="entry name" value="Small_GTPase"/>
</dbReference>
<protein>
    <recommendedName>
        <fullName evidence="3">GTP-binding protein</fullName>
    </recommendedName>
</protein>
<sequence>NIKLTIVGLWGVGKTSVVNSFVGKDFPSMYIPTIGSNIARKEYKLKDFRIRLNIWDIGGQRSFNPLNPVFFSNLDIAFLIFDLKNPKESLQEIKKTYLKNLSNFSPDCIIYLIGNKSDLIKPEEFEILLNNIRQYQIEGYPIIFVSAKSQDNISEVFSLVISDYLNKLKKESNDLQFKSFYEQFLNSINKSKEELERIIINLEEVDSSTLHRIITPKIIKKIKKSPIRSNVESKNAPNFVGP</sequence>
<organism evidence="2">
    <name type="scientific">marine sediment metagenome</name>
    <dbReference type="NCBI Taxonomy" id="412755"/>
    <lineage>
        <taxon>unclassified sequences</taxon>
        <taxon>metagenomes</taxon>
        <taxon>ecological metagenomes</taxon>
    </lineage>
</organism>
<dbReference type="PANTHER" id="PTHR47978">
    <property type="match status" value="1"/>
</dbReference>
<dbReference type="Gene3D" id="3.40.50.300">
    <property type="entry name" value="P-loop containing nucleotide triphosphate hydrolases"/>
    <property type="match status" value="1"/>
</dbReference>
<dbReference type="PRINTS" id="PR00449">
    <property type="entry name" value="RASTRNSFRMNG"/>
</dbReference>
<dbReference type="PROSITE" id="PS51419">
    <property type="entry name" value="RAB"/>
    <property type="match status" value="1"/>
</dbReference>
<dbReference type="AlphaFoldDB" id="X1FCR3"/>
<proteinExistence type="predicted"/>
<dbReference type="SMART" id="SM00175">
    <property type="entry name" value="RAB"/>
    <property type="match status" value="1"/>
</dbReference>
<evidence type="ECO:0008006" key="3">
    <source>
        <dbReference type="Google" id="ProtNLM"/>
    </source>
</evidence>
<accession>X1FCR3</accession>
<evidence type="ECO:0000313" key="2">
    <source>
        <dbReference type="EMBL" id="GAH43426.1"/>
    </source>
</evidence>
<keyword evidence="1" id="KW-0547">Nucleotide-binding</keyword>
<name>X1FCR3_9ZZZZ</name>
<dbReference type="InterPro" id="IPR027417">
    <property type="entry name" value="P-loop_NTPase"/>
</dbReference>
<dbReference type="SMART" id="SM00174">
    <property type="entry name" value="RHO"/>
    <property type="match status" value="1"/>
</dbReference>
<gene>
    <name evidence="2" type="ORF">S03H2_21245</name>
</gene>
<dbReference type="CDD" id="cd00154">
    <property type="entry name" value="Rab"/>
    <property type="match status" value="1"/>
</dbReference>
<evidence type="ECO:0000256" key="1">
    <source>
        <dbReference type="ARBA" id="ARBA00022741"/>
    </source>
</evidence>
<comment type="caution">
    <text evidence="2">The sequence shown here is derived from an EMBL/GenBank/DDBJ whole genome shotgun (WGS) entry which is preliminary data.</text>
</comment>
<dbReference type="SUPFAM" id="SSF52540">
    <property type="entry name" value="P-loop containing nucleoside triphosphate hydrolases"/>
    <property type="match status" value="1"/>
</dbReference>
<dbReference type="InterPro" id="IPR005225">
    <property type="entry name" value="Small_GTP-bd"/>
</dbReference>
<reference evidence="2" key="1">
    <citation type="journal article" date="2014" name="Front. Microbiol.">
        <title>High frequency of phylogenetically diverse reductive dehalogenase-homologous genes in deep subseafloor sedimentary metagenomes.</title>
        <authorList>
            <person name="Kawai M."/>
            <person name="Futagami T."/>
            <person name="Toyoda A."/>
            <person name="Takaki Y."/>
            <person name="Nishi S."/>
            <person name="Hori S."/>
            <person name="Arai W."/>
            <person name="Tsubouchi T."/>
            <person name="Morono Y."/>
            <person name="Uchiyama I."/>
            <person name="Ito T."/>
            <person name="Fujiyama A."/>
            <person name="Inagaki F."/>
            <person name="Takami H."/>
        </authorList>
    </citation>
    <scope>NUCLEOTIDE SEQUENCE</scope>
    <source>
        <strain evidence="2">Expedition CK06-06</strain>
    </source>
</reference>
<dbReference type="EMBL" id="BARU01011287">
    <property type="protein sequence ID" value="GAH43426.1"/>
    <property type="molecule type" value="Genomic_DNA"/>
</dbReference>
<dbReference type="NCBIfam" id="TIGR00231">
    <property type="entry name" value="small_GTP"/>
    <property type="match status" value="1"/>
</dbReference>
<dbReference type="GO" id="GO:0003924">
    <property type="term" value="F:GTPase activity"/>
    <property type="evidence" value="ECO:0007669"/>
    <property type="project" value="InterPro"/>
</dbReference>
<feature type="non-terminal residue" evidence="2">
    <location>
        <position position="1"/>
    </location>
</feature>
<dbReference type="SMART" id="SM00173">
    <property type="entry name" value="RAS"/>
    <property type="match status" value="1"/>
</dbReference>
<dbReference type="GO" id="GO:0005525">
    <property type="term" value="F:GTP binding"/>
    <property type="evidence" value="ECO:0007669"/>
    <property type="project" value="InterPro"/>
</dbReference>
<dbReference type="Pfam" id="PF00071">
    <property type="entry name" value="Ras"/>
    <property type="match status" value="1"/>
</dbReference>
<dbReference type="PROSITE" id="PS51420">
    <property type="entry name" value="RHO"/>
    <property type="match status" value="1"/>
</dbReference>